<protein>
    <recommendedName>
        <fullName evidence="1">Protein kinase domain-containing protein</fullName>
    </recommendedName>
</protein>
<evidence type="ECO:0000313" key="3">
    <source>
        <dbReference type="Proteomes" id="UP000000600"/>
    </source>
</evidence>
<dbReference type="PANTHER" id="PTHR44305">
    <property type="entry name" value="SI:DKEY-192D15.2-RELATED"/>
    <property type="match status" value="1"/>
</dbReference>
<dbReference type="GO" id="GO:0005524">
    <property type="term" value="F:ATP binding"/>
    <property type="evidence" value="ECO:0007669"/>
    <property type="project" value="InterPro"/>
</dbReference>
<accession>A0BDT0</accession>
<dbReference type="Proteomes" id="UP000000600">
    <property type="component" value="Unassembled WGS sequence"/>
</dbReference>
<dbReference type="KEGG" id="ptm:GSPATT00027727001"/>
<name>A0BDT0_PARTE</name>
<dbReference type="Gene3D" id="1.10.510.10">
    <property type="entry name" value="Transferase(Phosphotransferase) domain 1"/>
    <property type="match status" value="1"/>
</dbReference>
<evidence type="ECO:0000313" key="2">
    <source>
        <dbReference type="EMBL" id="CAK56697.1"/>
    </source>
</evidence>
<feature type="domain" description="Protein kinase" evidence="1">
    <location>
        <begin position="1"/>
        <end position="241"/>
    </location>
</feature>
<dbReference type="InterPro" id="IPR053083">
    <property type="entry name" value="TF_kinase-domain_protein"/>
</dbReference>
<dbReference type="GO" id="GO:0004672">
    <property type="term" value="F:protein kinase activity"/>
    <property type="evidence" value="ECO:0007669"/>
    <property type="project" value="InterPro"/>
</dbReference>
<dbReference type="InterPro" id="IPR011009">
    <property type="entry name" value="Kinase-like_dom_sf"/>
</dbReference>
<dbReference type="HOGENOM" id="CLU_442449_0_0_1"/>
<dbReference type="InParanoid" id="A0BDT0"/>
<dbReference type="SUPFAM" id="SSF56112">
    <property type="entry name" value="Protein kinase-like (PK-like)"/>
    <property type="match status" value="1"/>
</dbReference>
<dbReference type="OMA" id="YIPVEEW"/>
<dbReference type="EMBL" id="CT867988">
    <property type="protein sequence ID" value="CAK56697.1"/>
    <property type="molecule type" value="Genomic_DNA"/>
</dbReference>
<keyword evidence="3" id="KW-1185">Reference proteome</keyword>
<reference evidence="2 3" key="1">
    <citation type="journal article" date="2006" name="Nature">
        <title>Global trends of whole-genome duplications revealed by the ciliate Paramecium tetraurelia.</title>
        <authorList>
            <consortium name="Genoscope"/>
            <person name="Aury J.-M."/>
            <person name="Jaillon O."/>
            <person name="Duret L."/>
            <person name="Noel B."/>
            <person name="Jubin C."/>
            <person name="Porcel B.M."/>
            <person name="Segurens B."/>
            <person name="Daubin V."/>
            <person name="Anthouard V."/>
            <person name="Aiach N."/>
            <person name="Arnaiz O."/>
            <person name="Billaut A."/>
            <person name="Beisson J."/>
            <person name="Blanc I."/>
            <person name="Bouhouche K."/>
            <person name="Camara F."/>
            <person name="Duharcourt S."/>
            <person name="Guigo R."/>
            <person name="Gogendeau D."/>
            <person name="Katinka M."/>
            <person name="Keller A.-M."/>
            <person name="Kissmehl R."/>
            <person name="Klotz C."/>
            <person name="Koll F."/>
            <person name="Le Moue A."/>
            <person name="Lepere C."/>
            <person name="Malinsky S."/>
            <person name="Nowacki M."/>
            <person name="Nowak J.K."/>
            <person name="Plattner H."/>
            <person name="Poulain J."/>
            <person name="Ruiz F."/>
            <person name="Serrano V."/>
            <person name="Zagulski M."/>
            <person name="Dessen P."/>
            <person name="Betermier M."/>
            <person name="Weissenbach J."/>
            <person name="Scarpelli C."/>
            <person name="Schachter V."/>
            <person name="Sperling L."/>
            <person name="Meyer E."/>
            <person name="Cohen J."/>
            <person name="Wincker P."/>
        </authorList>
    </citation>
    <scope>NUCLEOTIDE SEQUENCE [LARGE SCALE GENOMIC DNA]</scope>
    <source>
        <strain evidence="2 3">Stock d4-2</strain>
    </source>
</reference>
<dbReference type="STRING" id="5888.A0BDT0"/>
<dbReference type="GeneID" id="5009879"/>
<gene>
    <name evidence="2" type="ORF">GSPATT00027727001</name>
</gene>
<organism evidence="2 3">
    <name type="scientific">Paramecium tetraurelia</name>
    <dbReference type="NCBI Taxonomy" id="5888"/>
    <lineage>
        <taxon>Eukaryota</taxon>
        <taxon>Sar</taxon>
        <taxon>Alveolata</taxon>
        <taxon>Ciliophora</taxon>
        <taxon>Intramacronucleata</taxon>
        <taxon>Oligohymenophorea</taxon>
        <taxon>Peniculida</taxon>
        <taxon>Parameciidae</taxon>
        <taxon>Paramecium</taxon>
    </lineage>
</organism>
<dbReference type="RefSeq" id="XP_001424095.1">
    <property type="nucleotide sequence ID" value="XM_001424058.2"/>
</dbReference>
<proteinExistence type="predicted"/>
<evidence type="ECO:0000259" key="1">
    <source>
        <dbReference type="PROSITE" id="PS50011"/>
    </source>
</evidence>
<dbReference type="PANTHER" id="PTHR44305:SF24">
    <property type="entry name" value="TYROSINE-PROTEIN KINASE C03B1.5-RELATED"/>
    <property type="match status" value="1"/>
</dbReference>
<sequence length="618" mass="73825">MNFDKELMKTEHLTSIQSTAFLIYLVKIQDKSYFGYILKQEYQNKYHLDEFIAIDMQQQNEIKYIRKLNKKVRQGFYTFETYNQYTLLSELKQLQEQVILKICQDILMALFALHQKGILGRCFNVNNILFIENQHSVLMEYGFYPDLEFQVPEMIYNQAYNEKIDIFLLGRVLFYLMVGKDLPQFNMKNLNEASTDINLAIASTKYSDGLKNLVISMLSIDVNKRIEYVQLFAKFKNNQLYSLQEQFYKQNTFKNLTKNIIEKREYDDIIKFEEPEIFEIQDTQDFANMIKDQQIKVSYNLLSDKSTIDQSQSMGSFNPPDYEDYNKFTSLNQQQIISKVSGTQKTTTIKQDTEEIKIKKTILENEQFLRVLPYLNSDLTQDLLIWNQIYFYLYRFSLMEKLIEELQSHLQCKNNYLISIAIYGMKKAELILKREYQVSLEKCQNLYYIPVEEWQKFINSVEYKKMSSKIKFDIDVNQRLLLQKDYVQLKKVLDQYKNEGLLKDLYKFIEQYLNDNSELNDFEFIKRQYRYILTNILSLFESSEDKQNTYIKLLIMMCILIKRVCDTLSIPHHFKTICKFLKTDQINSIVQIESFLKNGTAQDFIAQYEELKQCYFSG</sequence>
<dbReference type="PROSITE" id="PS50011">
    <property type="entry name" value="PROTEIN_KINASE_DOM"/>
    <property type="match status" value="1"/>
</dbReference>
<dbReference type="InterPro" id="IPR000719">
    <property type="entry name" value="Prot_kinase_dom"/>
</dbReference>
<dbReference type="OrthoDB" id="303508at2759"/>
<dbReference type="AlphaFoldDB" id="A0BDT0"/>
<dbReference type="Pfam" id="PF00069">
    <property type="entry name" value="Pkinase"/>
    <property type="match status" value="1"/>
</dbReference>
<dbReference type="SMART" id="SM00220">
    <property type="entry name" value="S_TKc"/>
    <property type="match status" value="1"/>
</dbReference>